<dbReference type="Pfam" id="PF06592">
    <property type="entry name" value="DUF1138"/>
    <property type="match status" value="1"/>
</dbReference>
<dbReference type="PANTHER" id="PTHR34267:SF17">
    <property type="entry name" value="OS06G0114500 PROTEIN"/>
    <property type="match status" value="1"/>
</dbReference>
<name>I1H1F3_BRADI</name>
<dbReference type="OrthoDB" id="1840418at2759"/>
<evidence type="ECO:0000313" key="3">
    <source>
        <dbReference type="Proteomes" id="UP000008810"/>
    </source>
</evidence>
<gene>
    <name evidence="2" type="primary">LOC100841062</name>
    <name evidence="1" type="ORF">BRADI_1g50470v3</name>
</gene>
<dbReference type="eggNOG" id="ENOG502S4BX">
    <property type="taxonomic scope" value="Eukaryota"/>
</dbReference>
<dbReference type="EnsemblPlants" id="KQK19791">
    <property type="protein sequence ID" value="KQK19791"/>
    <property type="gene ID" value="BRADI_1g50470v3"/>
</dbReference>
<dbReference type="PROSITE" id="PS51257">
    <property type="entry name" value="PROKAR_LIPOPROTEIN"/>
    <property type="match status" value="1"/>
</dbReference>
<dbReference type="OMA" id="VIAYACD"/>
<dbReference type="PANTHER" id="PTHR34267">
    <property type="entry name" value="OS11G0161033 PROTEIN"/>
    <property type="match status" value="1"/>
</dbReference>
<reference evidence="1 2" key="1">
    <citation type="journal article" date="2010" name="Nature">
        <title>Genome sequencing and analysis of the model grass Brachypodium distachyon.</title>
        <authorList>
            <consortium name="International Brachypodium Initiative"/>
        </authorList>
    </citation>
    <scope>NUCLEOTIDE SEQUENCE [LARGE SCALE GENOMIC DNA]</scope>
    <source>
        <strain evidence="1">Bd21</strain>
        <strain evidence="2">cv. Bd21</strain>
    </source>
</reference>
<reference evidence="2" key="3">
    <citation type="submission" date="2018-08" db="UniProtKB">
        <authorList>
            <consortium name="EnsemblPlants"/>
        </authorList>
    </citation>
    <scope>IDENTIFICATION</scope>
    <source>
        <strain evidence="2">cv. Bd21</strain>
    </source>
</reference>
<protein>
    <recommendedName>
        <fullName evidence="4">Ozone-responsive stress related protein</fullName>
    </recommendedName>
</protein>
<dbReference type="ExpressionAtlas" id="I1H1F3">
    <property type="expression patterns" value="baseline and differential"/>
</dbReference>
<evidence type="ECO:0000313" key="1">
    <source>
        <dbReference type="EMBL" id="KQK19791.1"/>
    </source>
</evidence>
<evidence type="ECO:0008006" key="4">
    <source>
        <dbReference type="Google" id="ProtNLM"/>
    </source>
</evidence>
<organism evidence="2">
    <name type="scientific">Brachypodium distachyon</name>
    <name type="common">Purple false brome</name>
    <name type="synonym">Trachynia distachya</name>
    <dbReference type="NCBI Taxonomy" id="15368"/>
    <lineage>
        <taxon>Eukaryota</taxon>
        <taxon>Viridiplantae</taxon>
        <taxon>Streptophyta</taxon>
        <taxon>Embryophyta</taxon>
        <taxon>Tracheophyta</taxon>
        <taxon>Spermatophyta</taxon>
        <taxon>Magnoliopsida</taxon>
        <taxon>Liliopsida</taxon>
        <taxon>Poales</taxon>
        <taxon>Poaceae</taxon>
        <taxon>BOP clade</taxon>
        <taxon>Pooideae</taxon>
        <taxon>Stipodae</taxon>
        <taxon>Brachypodieae</taxon>
        <taxon>Brachypodium</taxon>
    </lineage>
</organism>
<dbReference type="Gramene" id="KQK19791">
    <property type="protein sequence ID" value="KQK19791"/>
    <property type="gene ID" value="BRADI_1g50470v3"/>
</dbReference>
<dbReference type="InterPro" id="IPR009515">
    <property type="entry name" value="DUF1138"/>
</dbReference>
<dbReference type="Proteomes" id="UP000008810">
    <property type="component" value="Chromosome 1"/>
</dbReference>
<dbReference type="GeneID" id="100841062"/>
<keyword evidence="3" id="KW-1185">Reference proteome</keyword>
<dbReference type="KEGG" id="bdi:100841062"/>
<dbReference type="STRING" id="15368.I1H1F3"/>
<dbReference type="RefSeq" id="XP_010228076.1">
    <property type="nucleotide sequence ID" value="XM_010229774.3"/>
</dbReference>
<evidence type="ECO:0000313" key="2">
    <source>
        <dbReference type="EnsemblPlants" id="KQK19791"/>
    </source>
</evidence>
<proteinExistence type="predicted"/>
<dbReference type="AlphaFoldDB" id="I1H1F3"/>
<accession>I1H1F3</accession>
<dbReference type="EMBL" id="CM000880">
    <property type="protein sequence ID" value="KQK19791.1"/>
    <property type="molecule type" value="Genomic_DNA"/>
</dbReference>
<reference evidence="1" key="2">
    <citation type="submission" date="2017-06" db="EMBL/GenBank/DDBJ databases">
        <title>WGS assembly of Brachypodium distachyon.</title>
        <authorList>
            <consortium name="The International Brachypodium Initiative"/>
            <person name="Lucas S."/>
            <person name="Harmon-Smith M."/>
            <person name="Lail K."/>
            <person name="Tice H."/>
            <person name="Grimwood J."/>
            <person name="Bruce D."/>
            <person name="Barry K."/>
            <person name="Shu S."/>
            <person name="Lindquist E."/>
            <person name="Wang M."/>
            <person name="Pitluck S."/>
            <person name="Vogel J.P."/>
            <person name="Garvin D.F."/>
            <person name="Mockler T.C."/>
            <person name="Schmutz J."/>
            <person name="Rokhsar D."/>
            <person name="Bevan M.W."/>
        </authorList>
    </citation>
    <scope>NUCLEOTIDE SEQUENCE</scope>
    <source>
        <strain evidence="1">Bd21</strain>
    </source>
</reference>
<sequence length="79" mass="8748">MSAKYIVAGLVGSCAISYACDYIVSQKKIFGGTIPGTVSDKEWWQATEKRFQAWPRTAGPPVIMNPISRQNFIVKDLNP</sequence>